<protein>
    <submittedName>
        <fullName evidence="1">Uncharacterized protein</fullName>
    </submittedName>
</protein>
<reference evidence="1 2" key="2">
    <citation type="journal article" date="2012" name="PLoS Pathog.">
        <title>Diverse lifestyles and strategies of plant pathogenesis encoded in the genomes of eighteen Dothideomycetes fungi.</title>
        <authorList>
            <person name="Ohm R.A."/>
            <person name="Feau N."/>
            <person name="Henrissat B."/>
            <person name="Schoch C.L."/>
            <person name="Horwitz B.A."/>
            <person name="Barry K.W."/>
            <person name="Condon B.J."/>
            <person name="Copeland A.C."/>
            <person name="Dhillon B."/>
            <person name="Glaser F."/>
            <person name="Hesse C.N."/>
            <person name="Kosti I."/>
            <person name="LaButti K."/>
            <person name="Lindquist E.A."/>
            <person name="Lucas S."/>
            <person name="Salamov A.A."/>
            <person name="Bradshaw R.E."/>
            <person name="Ciuffetti L."/>
            <person name="Hamelin R.C."/>
            <person name="Kema G.H.J."/>
            <person name="Lawrence C."/>
            <person name="Scott J.A."/>
            <person name="Spatafora J.W."/>
            <person name="Turgeon B.G."/>
            <person name="de Wit P.J.G.M."/>
            <person name="Zhong S."/>
            <person name="Goodwin S.B."/>
            <person name="Grigoriev I.V."/>
        </authorList>
    </citation>
    <scope>NUCLEOTIDE SEQUENCE [LARGE SCALE GENOMIC DNA]</scope>
    <source>
        <strain evidence="2">NZE10 / CBS 128990</strain>
    </source>
</reference>
<dbReference type="Proteomes" id="UP000016933">
    <property type="component" value="Unassembled WGS sequence"/>
</dbReference>
<keyword evidence="2" id="KW-1185">Reference proteome</keyword>
<name>M2Y420_DOTSN</name>
<dbReference type="EMBL" id="KB446540">
    <property type="protein sequence ID" value="EME43039.1"/>
    <property type="molecule type" value="Genomic_DNA"/>
</dbReference>
<sequence>MSTEDLAQTLLARLNTSGRLSSTTATSLTEAVASAVSSRAESTATTIVHDVFHTAELLKAILLNNNLMDVTSSQRVSKQFQATITGSTRLQDRLWLRPRPSPTMRCQMPTYKCRGKGRVKNFQPKIRPLLSDSKLHSGPSRSYGR</sequence>
<dbReference type="AlphaFoldDB" id="M2Y420"/>
<organism evidence="1 2">
    <name type="scientific">Dothistroma septosporum (strain NZE10 / CBS 128990)</name>
    <name type="common">Red band needle blight fungus</name>
    <name type="synonym">Mycosphaerella pini</name>
    <dbReference type="NCBI Taxonomy" id="675120"/>
    <lineage>
        <taxon>Eukaryota</taxon>
        <taxon>Fungi</taxon>
        <taxon>Dikarya</taxon>
        <taxon>Ascomycota</taxon>
        <taxon>Pezizomycotina</taxon>
        <taxon>Dothideomycetes</taxon>
        <taxon>Dothideomycetidae</taxon>
        <taxon>Mycosphaerellales</taxon>
        <taxon>Mycosphaerellaceae</taxon>
        <taxon>Dothistroma</taxon>
    </lineage>
</organism>
<gene>
    <name evidence="1" type="ORF">DOTSEDRAFT_72435</name>
</gene>
<reference evidence="2" key="1">
    <citation type="journal article" date="2012" name="PLoS Genet.">
        <title>The genomes of the fungal plant pathogens Cladosporium fulvum and Dothistroma septosporum reveal adaptation to different hosts and lifestyles but also signatures of common ancestry.</title>
        <authorList>
            <person name="de Wit P.J.G.M."/>
            <person name="van der Burgt A."/>
            <person name="Oekmen B."/>
            <person name="Stergiopoulos I."/>
            <person name="Abd-Elsalam K.A."/>
            <person name="Aerts A.L."/>
            <person name="Bahkali A.H."/>
            <person name="Beenen H.G."/>
            <person name="Chettri P."/>
            <person name="Cox M.P."/>
            <person name="Datema E."/>
            <person name="de Vries R.P."/>
            <person name="Dhillon B."/>
            <person name="Ganley A.R."/>
            <person name="Griffiths S.A."/>
            <person name="Guo Y."/>
            <person name="Hamelin R.C."/>
            <person name="Henrissat B."/>
            <person name="Kabir M.S."/>
            <person name="Jashni M.K."/>
            <person name="Kema G."/>
            <person name="Klaubauf S."/>
            <person name="Lapidus A."/>
            <person name="Levasseur A."/>
            <person name="Lindquist E."/>
            <person name="Mehrabi R."/>
            <person name="Ohm R.A."/>
            <person name="Owen T.J."/>
            <person name="Salamov A."/>
            <person name="Schwelm A."/>
            <person name="Schijlen E."/>
            <person name="Sun H."/>
            <person name="van den Burg H.A."/>
            <person name="van Ham R.C.H.J."/>
            <person name="Zhang S."/>
            <person name="Goodwin S.B."/>
            <person name="Grigoriev I.V."/>
            <person name="Collemare J."/>
            <person name="Bradshaw R.E."/>
        </authorList>
    </citation>
    <scope>NUCLEOTIDE SEQUENCE [LARGE SCALE GENOMIC DNA]</scope>
    <source>
        <strain evidence="2">NZE10 / CBS 128990</strain>
    </source>
</reference>
<dbReference type="HOGENOM" id="CLU_1786806_0_0_1"/>
<evidence type="ECO:0000313" key="2">
    <source>
        <dbReference type="Proteomes" id="UP000016933"/>
    </source>
</evidence>
<dbReference type="OrthoDB" id="3856067at2759"/>
<evidence type="ECO:0000313" key="1">
    <source>
        <dbReference type="EMBL" id="EME43039.1"/>
    </source>
</evidence>
<proteinExistence type="predicted"/>
<accession>M2Y420</accession>